<evidence type="ECO:0000256" key="2">
    <source>
        <dbReference type="ARBA" id="ARBA00034247"/>
    </source>
</evidence>
<accession>A0ABW5C4H9</accession>
<protein>
    <recommendedName>
        <fullName evidence="1">diguanylate cyclase</fullName>
        <ecNumber evidence="1">2.7.7.65</ecNumber>
    </recommendedName>
</protein>
<dbReference type="SMART" id="SM00267">
    <property type="entry name" value="GGDEF"/>
    <property type="match status" value="1"/>
</dbReference>
<feature type="transmembrane region" description="Helical" evidence="3">
    <location>
        <begin position="104"/>
        <end position="125"/>
    </location>
</feature>
<organism evidence="5 6">
    <name type="scientific">Phaeospirillum tilakii</name>
    <dbReference type="NCBI Taxonomy" id="741673"/>
    <lineage>
        <taxon>Bacteria</taxon>
        <taxon>Pseudomonadati</taxon>
        <taxon>Pseudomonadota</taxon>
        <taxon>Alphaproteobacteria</taxon>
        <taxon>Rhodospirillales</taxon>
        <taxon>Rhodospirillaceae</taxon>
        <taxon>Phaeospirillum</taxon>
    </lineage>
</organism>
<comment type="caution">
    <text evidence="5">The sequence shown here is derived from an EMBL/GenBank/DDBJ whole genome shotgun (WGS) entry which is preliminary data.</text>
</comment>
<keyword evidence="3" id="KW-1133">Transmembrane helix</keyword>
<dbReference type="SUPFAM" id="SSF55073">
    <property type="entry name" value="Nucleotide cyclase"/>
    <property type="match status" value="1"/>
</dbReference>
<dbReference type="InterPro" id="IPR043128">
    <property type="entry name" value="Rev_trsase/Diguanyl_cyclase"/>
</dbReference>
<dbReference type="Gene3D" id="3.30.70.270">
    <property type="match status" value="1"/>
</dbReference>
<feature type="transmembrane region" description="Helical" evidence="3">
    <location>
        <begin position="163"/>
        <end position="181"/>
    </location>
</feature>
<evidence type="ECO:0000259" key="4">
    <source>
        <dbReference type="PROSITE" id="PS50887"/>
    </source>
</evidence>
<keyword evidence="6" id="KW-1185">Reference proteome</keyword>
<keyword evidence="3" id="KW-0472">Membrane</keyword>
<dbReference type="Proteomes" id="UP001597296">
    <property type="component" value="Unassembled WGS sequence"/>
</dbReference>
<name>A0ABW5C4H9_9PROT</name>
<dbReference type="InterPro" id="IPR029787">
    <property type="entry name" value="Nucleotide_cyclase"/>
</dbReference>
<proteinExistence type="predicted"/>
<feature type="transmembrane region" description="Helical" evidence="3">
    <location>
        <begin position="71"/>
        <end position="92"/>
    </location>
</feature>
<feature type="domain" description="GGDEF" evidence="4">
    <location>
        <begin position="252"/>
        <end position="369"/>
    </location>
</feature>
<gene>
    <name evidence="5" type="ORF">ACFSNB_00350</name>
</gene>
<evidence type="ECO:0000256" key="1">
    <source>
        <dbReference type="ARBA" id="ARBA00012528"/>
    </source>
</evidence>
<feature type="transmembrane region" description="Helical" evidence="3">
    <location>
        <begin position="187"/>
        <end position="209"/>
    </location>
</feature>
<dbReference type="PANTHER" id="PTHR45138:SF9">
    <property type="entry name" value="DIGUANYLATE CYCLASE DGCM-RELATED"/>
    <property type="match status" value="1"/>
</dbReference>
<evidence type="ECO:0000313" key="6">
    <source>
        <dbReference type="Proteomes" id="UP001597296"/>
    </source>
</evidence>
<dbReference type="EC" id="2.7.7.65" evidence="1"/>
<dbReference type="PROSITE" id="PS50887">
    <property type="entry name" value="GGDEF"/>
    <property type="match status" value="1"/>
</dbReference>
<evidence type="ECO:0000313" key="5">
    <source>
        <dbReference type="EMBL" id="MFD2232245.1"/>
    </source>
</evidence>
<feature type="transmembrane region" description="Helical" evidence="3">
    <location>
        <begin position="46"/>
        <end position="65"/>
    </location>
</feature>
<dbReference type="InterPro" id="IPR050469">
    <property type="entry name" value="Diguanylate_Cyclase"/>
</dbReference>
<dbReference type="PANTHER" id="PTHR45138">
    <property type="entry name" value="REGULATORY COMPONENTS OF SENSORY TRANSDUCTION SYSTEM"/>
    <property type="match status" value="1"/>
</dbReference>
<comment type="catalytic activity">
    <reaction evidence="2">
        <text>2 GTP = 3',3'-c-di-GMP + 2 diphosphate</text>
        <dbReference type="Rhea" id="RHEA:24898"/>
        <dbReference type="ChEBI" id="CHEBI:33019"/>
        <dbReference type="ChEBI" id="CHEBI:37565"/>
        <dbReference type="ChEBI" id="CHEBI:58805"/>
        <dbReference type="EC" id="2.7.7.65"/>
    </reaction>
</comment>
<dbReference type="RefSeq" id="WP_377313400.1">
    <property type="nucleotide sequence ID" value="NZ_JBHUIY010000001.1"/>
</dbReference>
<dbReference type="InterPro" id="IPR000160">
    <property type="entry name" value="GGDEF_dom"/>
</dbReference>
<reference evidence="6" key="1">
    <citation type="journal article" date="2019" name="Int. J. Syst. Evol. Microbiol.">
        <title>The Global Catalogue of Microorganisms (GCM) 10K type strain sequencing project: providing services to taxonomists for standard genome sequencing and annotation.</title>
        <authorList>
            <consortium name="The Broad Institute Genomics Platform"/>
            <consortium name="The Broad Institute Genome Sequencing Center for Infectious Disease"/>
            <person name="Wu L."/>
            <person name="Ma J."/>
        </authorList>
    </citation>
    <scope>NUCLEOTIDE SEQUENCE [LARGE SCALE GENOMIC DNA]</scope>
    <source>
        <strain evidence="6">KCTC 15012</strain>
    </source>
</reference>
<evidence type="ECO:0000256" key="3">
    <source>
        <dbReference type="SAM" id="Phobius"/>
    </source>
</evidence>
<dbReference type="Pfam" id="PF00990">
    <property type="entry name" value="GGDEF"/>
    <property type="match status" value="1"/>
</dbReference>
<keyword evidence="3" id="KW-0812">Transmembrane</keyword>
<dbReference type="EMBL" id="JBHUIY010000001">
    <property type="protein sequence ID" value="MFD2232245.1"/>
    <property type="molecule type" value="Genomic_DNA"/>
</dbReference>
<sequence>MVQGARQGLRAALAALTAPPWPGLLAPWALSAAVQTRRARLAIGRVRLVAGLFAALTLLWIPLDLAIFKPALAFDLAALRVLASLAFATLALSFRRADGPMPALLALTWLLGIPTLFFLVSHPLLAGFPLPGAGAQVVATGYAFLPFVMQAGLALFPITALEGILLSLMPLTAFVLTGLVSDQLLPFASHLGAEWLLLLLAVVATLAGMSQLHLLALRIDQGAIDPVTEAFSRQAGERLLTQADGTAARLRAPLSLALAEIDELGALIERHGPDEGDAALRALAAALRRQLGPGDLLIRWDETRLLAALPDTPRADLARRIERLRAEGIGPRPDGRPLTATVTLAERGAEAAEDWRAALDRPVLAESAA</sequence>